<evidence type="ECO:0000256" key="12">
    <source>
        <dbReference type="SAM" id="Phobius"/>
    </source>
</evidence>
<evidence type="ECO:0000256" key="2">
    <source>
        <dbReference type="ARBA" id="ARBA00004922"/>
    </source>
</evidence>
<keyword evidence="4" id="KW-0328">Glycosyltransferase</keyword>
<evidence type="ECO:0000256" key="6">
    <source>
        <dbReference type="ARBA" id="ARBA00022692"/>
    </source>
</evidence>
<evidence type="ECO:0000313" key="14">
    <source>
        <dbReference type="Proteomes" id="UP000694255"/>
    </source>
</evidence>
<dbReference type="Proteomes" id="UP000694255">
    <property type="component" value="Unassembled WGS sequence"/>
</dbReference>
<dbReference type="PANTHER" id="PTHR31392">
    <property type="entry name" value="ALPHA-1,3-MANNOSYLTRANSFERASE MNN1-RELATED"/>
    <property type="match status" value="1"/>
</dbReference>
<dbReference type="GeneID" id="73467103"/>
<evidence type="ECO:0000256" key="7">
    <source>
        <dbReference type="ARBA" id="ARBA00022968"/>
    </source>
</evidence>
<dbReference type="AlphaFoldDB" id="A0A8J5QK23"/>
<comment type="caution">
    <text evidence="13">The sequence shown here is derived from an EMBL/GenBank/DDBJ whole genome shotgun (WGS) entry which is preliminary data.</text>
</comment>
<reference evidence="13 14" key="1">
    <citation type="journal article" date="2021" name="DNA Res.">
        <title>Genome analysis of Candida subhashii reveals its hybrid nature and dual mitochondrial genome conformations.</title>
        <authorList>
            <person name="Mixao V."/>
            <person name="Hegedusova E."/>
            <person name="Saus E."/>
            <person name="Pryszcz L.P."/>
            <person name="Cillingova A."/>
            <person name="Nosek J."/>
            <person name="Gabaldon T."/>
        </authorList>
    </citation>
    <scope>NUCLEOTIDE SEQUENCE [LARGE SCALE GENOMIC DNA]</scope>
    <source>
        <strain evidence="13 14">CBS 10753</strain>
    </source>
</reference>
<dbReference type="InterPro" id="IPR022751">
    <property type="entry name" value="Alpha_mannosyltransferase"/>
</dbReference>
<evidence type="ECO:0000256" key="5">
    <source>
        <dbReference type="ARBA" id="ARBA00022679"/>
    </source>
</evidence>
<dbReference type="UniPathway" id="UPA00378"/>
<feature type="transmembrane region" description="Helical" evidence="12">
    <location>
        <begin position="14"/>
        <end position="32"/>
    </location>
</feature>
<evidence type="ECO:0000256" key="3">
    <source>
        <dbReference type="ARBA" id="ARBA00009105"/>
    </source>
</evidence>
<dbReference type="EMBL" id="JAGSYN010000039">
    <property type="protein sequence ID" value="KAG7666156.1"/>
    <property type="molecule type" value="Genomic_DNA"/>
</dbReference>
<dbReference type="GO" id="GO:0000139">
    <property type="term" value="C:Golgi membrane"/>
    <property type="evidence" value="ECO:0007669"/>
    <property type="project" value="UniProtKB-SubCell"/>
</dbReference>
<sequence>MIEKIRINRTRQKLLVYVCLVIWLIGINLWLFKSHPISGFRKASSVAHSIYDQYSDEVVYGQQSYNENTDEDNKNEQQKHVKTMYKDAFFQLLTKQSKIKDHRNIQDAHSQTYDSIFKNHEISSVVGNLDFNERCQLYFQNVFIDDHNWLFNPNEKIKLENKDQFKLEDFKKDKEGDLKSDFASKKGIKTDDVKVDSDEFRAFAKEKYDEFWNETMVYEQKIVDTLSTFRIFNKCFITNDNQTQVTANEHFIQKQHQFVKALKSSGVASTGLTPFEATHKETLIDLTRSNFEHRVYPWLSFEPPVYEDWRGHIYHSPPDLNAIKKMKPQKAFPRKNFQFFLKSFKEACNGKGIVLSIGDQHVDDTIKLIHLLRALNNKLPIQIVYYDNLTTDTKKKIVTAAREKIFALPKSFQKVADQFPDDYLSPEDSGLPKQEVWFVNTYNVIHNDFKDKFQKFANKFLATLFNSFEEFMLIDADTILFQNPEFFFNLKGYKETGTYFYRDRTADTRHRDSDAYFFKKITPSVIDQVMFNIPIITSHTLNREFFKDGEFHYMESGLVVLNRDRHFSSILLMLQMYFFHPVAERIHGDKEVFWLAMAANGDESYHFNDYFAAAIGQVTPQEFRQRKDGHNRYSLEICSPHPGHIDSEDGKSLVWMNSGFQYCGQADIIDYKKEADKKTRLKWLENEDSFKTFYYSPLRITHAIIPPLDVVAAENVEDEPSTGWHMDEEYCNSYMWCAYSSIGGKTKDGGNNKVDGKVFEFDQKDQDLFTYYGDIWVGLE</sequence>
<evidence type="ECO:0000256" key="11">
    <source>
        <dbReference type="ARBA" id="ARBA00023180"/>
    </source>
</evidence>
<evidence type="ECO:0000256" key="10">
    <source>
        <dbReference type="ARBA" id="ARBA00023136"/>
    </source>
</evidence>
<evidence type="ECO:0000256" key="8">
    <source>
        <dbReference type="ARBA" id="ARBA00022989"/>
    </source>
</evidence>
<evidence type="ECO:0000256" key="4">
    <source>
        <dbReference type="ARBA" id="ARBA00022676"/>
    </source>
</evidence>
<dbReference type="Pfam" id="PF11051">
    <property type="entry name" value="Mannosyl_trans3"/>
    <property type="match status" value="1"/>
</dbReference>
<dbReference type="RefSeq" id="XP_049266388.1">
    <property type="nucleotide sequence ID" value="XM_049406858.1"/>
</dbReference>
<keyword evidence="9" id="KW-0333">Golgi apparatus</keyword>
<evidence type="ECO:0000256" key="1">
    <source>
        <dbReference type="ARBA" id="ARBA00004323"/>
    </source>
</evidence>
<keyword evidence="5" id="KW-0808">Transferase</keyword>
<evidence type="ECO:0008006" key="15">
    <source>
        <dbReference type="Google" id="ProtNLM"/>
    </source>
</evidence>
<protein>
    <recommendedName>
        <fullName evidence="15">Alpha-1,3-mannosyltransferase</fullName>
    </recommendedName>
</protein>
<name>A0A8J5QK23_9ASCO</name>
<evidence type="ECO:0000313" key="13">
    <source>
        <dbReference type="EMBL" id="KAG7666156.1"/>
    </source>
</evidence>
<comment type="subcellular location">
    <subcellularLocation>
        <location evidence="1">Golgi apparatus membrane</location>
        <topology evidence="1">Single-pass type II membrane protein</topology>
    </subcellularLocation>
</comment>
<comment type="pathway">
    <text evidence="2">Protein modification; protein glycosylation.</text>
</comment>
<dbReference type="OrthoDB" id="430354at2759"/>
<keyword evidence="7" id="KW-0735">Signal-anchor</keyword>
<keyword evidence="14" id="KW-1185">Reference proteome</keyword>
<dbReference type="PANTHER" id="PTHR31392:SF1">
    <property type="entry name" value="ALPHA-1,3-MANNOSYLTRANSFERASE MNN1-RELATED"/>
    <property type="match status" value="1"/>
</dbReference>
<keyword evidence="11" id="KW-0325">Glycoprotein</keyword>
<evidence type="ECO:0000256" key="9">
    <source>
        <dbReference type="ARBA" id="ARBA00023034"/>
    </source>
</evidence>
<dbReference type="GO" id="GO:0006493">
    <property type="term" value="P:protein O-linked glycosylation"/>
    <property type="evidence" value="ECO:0007669"/>
    <property type="project" value="TreeGrafter"/>
</dbReference>
<organism evidence="13 14">
    <name type="scientific">[Candida] subhashii</name>
    <dbReference type="NCBI Taxonomy" id="561895"/>
    <lineage>
        <taxon>Eukaryota</taxon>
        <taxon>Fungi</taxon>
        <taxon>Dikarya</taxon>
        <taxon>Ascomycota</taxon>
        <taxon>Saccharomycotina</taxon>
        <taxon>Pichiomycetes</taxon>
        <taxon>Debaryomycetaceae</taxon>
        <taxon>Spathaspora</taxon>
    </lineage>
</organism>
<proteinExistence type="inferred from homology"/>
<keyword evidence="8 12" id="KW-1133">Transmembrane helix</keyword>
<dbReference type="GO" id="GO:0000033">
    <property type="term" value="F:alpha-1,3-mannosyltransferase activity"/>
    <property type="evidence" value="ECO:0007669"/>
    <property type="project" value="TreeGrafter"/>
</dbReference>
<keyword evidence="6 12" id="KW-0812">Transmembrane</keyword>
<gene>
    <name evidence="13" type="ORF">J8A68_000302</name>
</gene>
<keyword evidence="10 12" id="KW-0472">Membrane</keyword>
<comment type="similarity">
    <text evidence="3">Belongs to the MNN1/MNT family.</text>
</comment>
<accession>A0A8J5QK23</accession>